<dbReference type="InterPro" id="IPR043504">
    <property type="entry name" value="Peptidase_S1_PA_chymotrypsin"/>
</dbReference>
<comment type="caution">
    <text evidence="2">The sequence shown here is derived from an EMBL/GenBank/DDBJ whole genome shotgun (WGS) entry which is preliminary data.</text>
</comment>
<evidence type="ECO:0008006" key="4">
    <source>
        <dbReference type="Google" id="ProtNLM"/>
    </source>
</evidence>
<dbReference type="Gene3D" id="2.40.10.10">
    <property type="entry name" value="Trypsin-like serine proteases"/>
    <property type="match status" value="2"/>
</dbReference>
<dbReference type="RefSeq" id="WP_275423562.1">
    <property type="nucleotide sequence ID" value="NZ_BOOK01000007.1"/>
</dbReference>
<feature type="region of interest" description="Disordered" evidence="1">
    <location>
        <begin position="278"/>
        <end position="301"/>
    </location>
</feature>
<gene>
    <name evidence="2" type="ORF">Pta02_13540</name>
</gene>
<name>A0A8J3STP1_9ACTN</name>
<dbReference type="Proteomes" id="UP000634476">
    <property type="component" value="Unassembled WGS sequence"/>
</dbReference>
<organism evidence="2 3">
    <name type="scientific">Planobispora takensis</name>
    <dbReference type="NCBI Taxonomy" id="1367882"/>
    <lineage>
        <taxon>Bacteria</taxon>
        <taxon>Bacillati</taxon>
        <taxon>Actinomycetota</taxon>
        <taxon>Actinomycetes</taxon>
        <taxon>Streptosporangiales</taxon>
        <taxon>Streptosporangiaceae</taxon>
        <taxon>Planobispora</taxon>
    </lineage>
</organism>
<proteinExistence type="predicted"/>
<dbReference type="InterPro" id="IPR018114">
    <property type="entry name" value="TRYPSIN_HIS"/>
</dbReference>
<evidence type="ECO:0000313" key="3">
    <source>
        <dbReference type="Proteomes" id="UP000634476"/>
    </source>
</evidence>
<keyword evidence="3" id="KW-1185">Reference proteome</keyword>
<dbReference type="PROSITE" id="PS00135">
    <property type="entry name" value="TRYPSIN_SER"/>
    <property type="match status" value="1"/>
</dbReference>
<dbReference type="InterPro" id="IPR033116">
    <property type="entry name" value="TRYPSIN_SER"/>
</dbReference>
<dbReference type="CDD" id="cd21112">
    <property type="entry name" value="alphaLP-like"/>
    <property type="match status" value="1"/>
</dbReference>
<sequence length="632" mass="66639">MLVLRPDAGFLADPAVHYPVRIDPWTSLALSTDTFVSTDYPSPGNASTWLHAGKFGNGAKVARTYLKFDTTALTGKAILNADLKLWSYKSNACGMVVGSGIQVRRITSAWTKVTLSAQPTTTAEDAITNRASYGAPNCKEEWLWWSIEGIVADWANGAPNYGLQVRAANESDVTNWRMFHSAEFAGGHPPTLVVKYEDQGIVAPAGADGVEVFRGNGEDVPQMSDALSAALDKATEAAEANPVDLAQPYADAETGQLITPAVTTTGQTLAAKTLTGQAVTGEGSDDPTVPGAVEASEEGDAAEIPDTSAATTVSYSITSAVANAKYSAGSLQAIADEIADLDATQLPGAGDIHISGVQPQRNRVVVEATSASVEMRQALAARYGLDKVAIRLIDPAQVPITTESRNNDIGDYIAGGAAYGPCTTGFAWMDGRTAAMLTAGHCHDSTGASLGLVAYDTYGPKGTVKLSGQSKYRGDLALIYLTQRKGGGSASVWIGSPTSTQRRYVSGVYSEYAKVGDRYCVSGRVSGETCGWTVKEVGKSVRYGNSETVRYLVIGEKSSGTCTQPGDSGSPVYTIRQQDGRVVARGITSGGRRDQTEANFFLPCRHLFTDIRHAVNAMPGSIKRTTQTGIAR</sequence>
<dbReference type="GO" id="GO:0004252">
    <property type="term" value="F:serine-type endopeptidase activity"/>
    <property type="evidence" value="ECO:0007669"/>
    <property type="project" value="InterPro"/>
</dbReference>
<dbReference type="GO" id="GO:0006508">
    <property type="term" value="P:proteolysis"/>
    <property type="evidence" value="ECO:0007669"/>
    <property type="project" value="InterPro"/>
</dbReference>
<evidence type="ECO:0000256" key="1">
    <source>
        <dbReference type="SAM" id="MobiDB-lite"/>
    </source>
</evidence>
<dbReference type="InterPro" id="IPR009003">
    <property type="entry name" value="Peptidase_S1_PA"/>
</dbReference>
<accession>A0A8J3STP1</accession>
<dbReference type="NCBIfam" id="NF033679">
    <property type="entry name" value="DNRLRE_dom"/>
    <property type="match status" value="1"/>
</dbReference>
<dbReference type="SUPFAM" id="SSF50494">
    <property type="entry name" value="Trypsin-like serine proteases"/>
    <property type="match status" value="1"/>
</dbReference>
<evidence type="ECO:0000313" key="2">
    <source>
        <dbReference type="EMBL" id="GIH99345.1"/>
    </source>
</evidence>
<protein>
    <recommendedName>
        <fullName evidence="4">Serine protease</fullName>
    </recommendedName>
</protein>
<reference evidence="2" key="1">
    <citation type="submission" date="2021-01" db="EMBL/GenBank/DDBJ databases">
        <title>Whole genome shotgun sequence of Planobispora takensis NBRC 109077.</title>
        <authorList>
            <person name="Komaki H."/>
            <person name="Tamura T."/>
        </authorList>
    </citation>
    <scope>NUCLEOTIDE SEQUENCE</scope>
    <source>
        <strain evidence="2">NBRC 109077</strain>
    </source>
</reference>
<dbReference type="EMBL" id="BOOK01000007">
    <property type="protein sequence ID" value="GIH99345.1"/>
    <property type="molecule type" value="Genomic_DNA"/>
</dbReference>
<dbReference type="AlphaFoldDB" id="A0A8J3STP1"/>
<dbReference type="PROSITE" id="PS00134">
    <property type="entry name" value="TRYPSIN_HIS"/>
    <property type="match status" value="1"/>
</dbReference>